<evidence type="ECO:0000256" key="4">
    <source>
        <dbReference type="PROSITE-ProRule" id="PRU00335"/>
    </source>
</evidence>
<sequence>MISTRKPSRAATPRRGEGKPPRQRLDLDARRAQLLALGLELFSQRAYDDVAIDEVAQAAGISKGLLYHYFPTKRDFYIAVLREAARELVERSLDVDDLPVDERLRTGLDAYLAYVERQGISYAAVFRGGIGSDAEVLAIIEETRSRFLDKLLADAPVAERPPALRVALRGWIGFVEATSLDWVERHELDRSSLRDLLADLLPEVVRLAIIHAGGEQGGKGAGAAETAAETPA</sequence>
<dbReference type="PROSITE" id="PS50977">
    <property type="entry name" value="HTH_TETR_2"/>
    <property type="match status" value="1"/>
</dbReference>
<gene>
    <name evidence="7" type="ORF">BE17_34535</name>
</gene>
<feature type="region of interest" description="Disordered" evidence="5">
    <location>
        <begin position="1"/>
        <end position="23"/>
    </location>
</feature>
<dbReference type="Proteomes" id="UP000075635">
    <property type="component" value="Unassembled WGS sequence"/>
</dbReference>
<proteinExistence type="predicted"/>
<evidence type="ECO:0000256" key="3">
    <source>
        <dbReference type="ARBA" id="ARBA00023163"/>
    </source>
</evidence>
<dbReference type="EMBL" id="JEMB01001783">
    <property type="protein sequence ID" value="KYF85110.1"/>
    <property type="molecule type" value="Genomic_DNA"/>
</dbReference>
<dbReference type="PANTHER" id="PTHR30055">
    <property type="entry name" value="HTH-TYPE TRANSCRIPTIONAL REGULATOR RUTR"/>
    <property type="match status" value="1"/>
</dbReference>
<dbReference type="GO" id="GO:0003700">
    <property type="term" value="F:DNA-binding transcription factor activity"/>
    <property type="evidence" value="ECO:0007669"/>
    <property type="project" value="TreeGrafter"/>
</dbReference>
<name>A0A150RYC7_SORCE</name>
<accession>A0A150RYC7</accession>
<dbReference type="InterPro" id="IPR050109">
    <property type="entry name" value="HTH-type_TetR-like_transc_reg"/>
</dbReference>
<dbReference type="Pfam" id="PF21943">
    <property type="entry name" value="TetR_C_46"/>
    <property type="match status" value="1"/>
</dbReference>
<keyword evidence="1" id="KW-0805">Transcription regulation</keyword>
<keyword evidence="2 4" id="KW-0238">DNA-binding</keyword>
<dbReference type="PANTHER" id="PTHR30055:SF174">
    <property type="entry name" value="TRANSCRIPTIONAL REGULATORY PROTEIN (PROBABLY TETR-FAMILY)-RELATED"/>
    <property type="match status" value="1"/>
</dbReference>
<feature type="DNA-binding region" description="H-T-H motif" evidence="4">
    <location>
        <begin position="51"/>
        <end position="70"/>
    </location>
</feature>
<evidence type="ECO:0000313" key="7">
    <source>
        <dbReference type="EMBL" id="KYF85110.1"/>
    </source>
</evidence>
<feature type="domain" description="HTH tetR-type" evidence="6">
    <location>
        <begin position="28"/>
        <end position="88"/>
    </location>
</feature>
<dbReference type="Gene3D" id="1.10.357.10">
    <property type="entry name" value="Tetracycline Repressor, domain 2"/>
    <property type="match status" value="1"/>
</dbReference>
<evidence type="ECO:0000256" key="2">
    <source>
        <dbReference type="ARBA" id="ARBA00023125"/>
    </source>
</evidence>
<dbReference type="AlphaFoldDB" id="A0A150RYC7"/>
<dbReference type="InterPro" id="IPR009057">
    <property type="entry name" value="Homeodomain-like_sf"/>
</dbReference>
<evidence type="ECO:0000259" key="6">
    <source>
        <dbReference type="PROSITE" id="PS50977"/>
    </source>
</evidence>
<dbReference type="Pfam" id="PF00440">
    <property type="entry name" value="TetR_N"/>
    <property type="match status" value="1"/>
</dbReference>
<dbReference type="InterPro" id="IPR001647">
    <property type="entry name" value="HTH_TetR"/>
</dbReference>
<evidence type="ECO:0000313" key="8">
    <source>
        <dbReference type="Proteomes" id="UP000075635"/>
    </source>
</evidence>
<evidence type="ECO:0000256" key="5">
    <source>
        <dbReference type="SAM" id="MobiDB-lite"/>
    </source>
</evidence>
<comment type="caution">
    <text evidence="7">The sequence shown here is derived from an EMBL/GenBank/DDBJ whole genome shotgun (WGS) entry which is preliminary data.</text>
</comment>
<keyword evidence="3" id="KW-0804">Transcription</keyword>
<dbReference type="GO" id="GO:0000976">
    <property type="term" value="F:transcription cis-regulatory region binding"/>
    <property type="evidence" value="ECO:0007669"/>
    <property type="project" value="TreeGrafter"/>
</dbReference>
<protein>
    <recommendedName>
        <fullName evidence="6">HTH tetR-type domain-containing protein</fullName>
    </recommendedName>
</protein>
<dbReference type="InterPro" id="IPR054129">
    <property type="entry name" value="DesT_TetR_C"/>
</dbReference>
<dbReference type="PRINTS" id="PR00455">
    <property type="entry name" value="HTHTETR"/>
</dbReference>
<organism evidence="7 8">
    <name type="scientific">Sorangium cellulosum</name>
    <name type="common">Polyangium cellulosum</name>
    <dbReference type="NCBI Taxonomy" id="56"/>
    <lineage>
        <taxon>Bacteria</taxon>
        <taxon>Pseudomonadati</taxon>
        <taxon>Myxococcota</taxon>
        <taxon>Polyangia</taxon>
        <taxon>Polyangiales</taxon>
        <taxon>Polyangiaceae</taxon>
        <taxon>Sorangium</taxon>
    </lineage>
</organism>
<dbReference type="SUPFAM" id="SSF46689">
    <property type="entry name" value="Homeodomain-like"/>
    <property type="match status" value="1"/>
</dbReference>
<reference evidence="7 8" key="1">
    <citation type="submission" date="2014-02" db="EMBL/GenBank/DDBJ databases">
        <title>The small core and large imbalanced accessory genome model reveals a collaborative survival strategy of Sorangium cellulosum strains in nature.</title>
        <authorList>
            <person name="Han K."/>
            <person name="Peng R."/>
            <person name="Blom J."/>
            <person name="Li Y.-Z."/>
        </authorList>
    </citation>
    <scope>NUCLEOTIDE SEQUENCE [LARGE SCALE GENOMIC DNA]</scope>
    <source>
        <strain evidence="7 8">So0011-07</strain>
    </source>
</reference>
<feature type="compositionally biased region" description="Basic and acidic residues" evidence="5">
    <location>
        <begin position="14"/>
        <end position="23"/>
    </location>
</feature>
<evidence type="ECO:0000256" key="1">
    <source>
        <dbReference type="ARBA" id="ARBA00023015"/>
    </source>
</evidence>